<accession>A0A540LTP6</accession>
<dbReference type="AlphaFoldDB" id="A0A540LTP6"/>
<gene>
    <name evidence="1" type="ORF">C1H46_024603</name>
</gene>
<keyword evidence="2" id="KW-1185">Reference proteome</keyword>
<organism evidence="1 2">
    <name type="scientific">Malus baccata</name>
    <name type="common">Siberian crab apple</name>
    <name type="synonym">Pyrus baccata</name>
    <dbReference type="NCBI Taxonomy" id="106549"/>
    <lineage>
        <taxon>Eukaryota</taxon>
        <taxon>Viridiplantae</taxon>
        <taxon>Streptophyta</taxon>
        <taxon>Embryophyta</taxon>
        <taxon>Tracheophyta</taxon>
        <taxon>Spermatophyta</taxon>
        <taxon>Magnoliopsida</taxon>
        <taxon>eudicotyledons</taxon>
        <taxon>Gunneridae</taxon>
        <taxon>Pentapetalae</taxon>
        <taxon>rosids</taxon>
        <taxon>fabids</taxon>
        <taxon>Rosales</taxon>
        <taxon>Rosaceae</taxon>
        <taxon>Amygdaloideae</taxon>
        <taxon>Maleae</taxon>
        <taxon>Malus</taxon>
    </lineage>
</organism>
<sequence>MSSTGSTLTALDNKTFWASPSGDFAFGFQEIGKQGFLLAIWFNKIPARTPKGSPVELNADVRFMLNDIPTGKQISVADFVGTGVAQGF</sequence>
<dbReference type="EMBL" id="VIEB01000468">
    <property type="protein sequence ID" value="TQD89837.1"/>
    <property type="molecule type" value="Genomic_DNA"/>
</dbReference>
<evidence type="ECO:0000313" key="1">
    <source>
        <dbReference type="EMBL" id="TQD89837.1"/>
    </source>
</evidence>
<dbReference type="Proteomes" id="UP000315295">
    <property type="component" value="Unassembled WGS sequence"/>
</dbReference>
<comment type="caution">
    <text evidence="1">The sequence shown here is derived from an EMBL/GenBank/DDBJ whole genome shotgun (WGS) entry which is preliminary data.</text>
</comment>
<reference evidence="1 2" key="1">
    <citation type="journal article" date="2019" name="G3 (Bethesda)">
        <title>Sequencing of a Wild Apple (Malus baccata) Genome Unravels the Differences Between Cultivated and Wild Apple Species Regarding Disease Resistance and Cold Tolerance.</title>
        <authorList>
            <person name="Chen X."/>
        </authorList>
    </citation>
    <scope>NUCLEOTIDE SEQUENCE [LARGE SCALE GENOMIC DNA]</scope>
    <source>
        <strain evidence="2">cv. Shandingzi</strain>
        <tissue evidence="1">Leaves</tissue>
    </source>
</reference>
<proteinExistence type="predicted"/>
<evidence type="ECO:0000313" key="2">
    <source>
        <dbReference type="Proteomes" id="UP000315295"/>
    </source>
</evidence>
<name>A0A540LTP6_MALBA</name>
<protein>
    <submittedName>
        <fullName evidence="1">Uncharacterized protein</fullName>
    </submittedName>
</protein>
<dbReference type="STRING" id="106549.A0A540LTP6"/>